<accession>A0A7K1LT29</accession>
<evidence type="ECO:0000313" key="1">
    <source>
        <dbReference type="EMBL" id="MUP43937.1"/>
    </source>
</evidence>
<dbReference type="AlphaFoldDB" id="A0A7K1LT29"/>
<dbReference type="Gene3D" id="2.60.40.2700">
    <property type="match status" value="1"/>
</dbReference>
<keyword evidence="2" id="KW-1185">Reference proteome</keyword>
<name>A0A7K1LT29_9FLAO</name>
<protein>
    <submittedName>
        <fullName evidence="1">Uncharacterized protein</fullName>
    </submittedName>
</protein>
<proteinExistence type="predicted"/>
<dbReference type="EMBL" id="VJVW01000016">
    <property type="protein sequence ID" value="MUP43937.1"/>
    <property type="molecule type" value="Genomic_DNA"/>
</dbReference>
<comment type="caution">
    <text evidence="1">The sequence shown here is derived from an EMBL/GenBank/DDBJ whole genome shotgun (WGS) entry which is preliminary data.</text>
</comment>
<sequence length="703" mass="76008">MKNFTWPWSTSSPILGCWCSLVSGRKFLKTGVGTMVPILLFFLLLGSTVSAQVQIPLTDVNEANFGVEASLYANDNQNTPNIQDPLFIDSDDWFANLDLWPGDGTGVINVNEGDAISKINAWLADVNANISDTLRQSVPIYTEIEGRTWIDALYARDQRTNGKLTDASFYTSGDDKNFHDPETWTIGTGSGGPQKNDIIEFFGHLRRDVSSTPGPTPDLGTEFAFLGATTRSQNGTSHLDFELFRNELVRNGAKLISEGPDCNRTAYRFDLAGTDEFDDSNSDDGSVLTHGDIIFSINYENGGDNVLVELYIWISREDFPDEASFMEFNNLGNNPFNFGSASGAFRFFECNEDPNFGYAQVSLVEARSEGWVTAQINQEEVLGPPWKTYDSGGNQQEELPVLSFIELSINATELGLDTGSTGGECEKPLGTIVVKTRSSASFTAELKDLLGPFPFGAIPPVDVTVDDEELNCTLDFVTLEAKLGTAGNFKFQWYKKNESGTYEEIPGATGPTYNATEAGEYKVMVTQILSNGTEGCTDEDEAEVTGTNVAPELVTTCPDPDTVTCNDDISTAFSNWLGGFDISGGGGEVTATYSVSIDGGEATEYDFDSWPQGITEPEDACGAYIEVTLDASDECEQIASCSSTFTVSESTPVDVDGPEDVDTEACAYVDDAALQAAYTAWLAEFETLEAGCGDGGSFTTTPP</sequence>
<dbReference type="OrthoDB" id="599464at2"/>
<organism evidence="1 2">
    <name type="scientific">Christiangramia aestuarii</name>
    <dbReference type="NCBI Taxonomy" id="1028746"/>
    <lineage>
        <taxon>Bacteria</taxon>
        <taxon>Pseudomonadati</taxon>
        <taxon>Bacteroidota</taxon>
        <taxon>Flavobacteriia</taxon>
        <taxon>Flavobacteriales</taxon>
        <taxon>Flavobacteriaceae</taxon>
        <taxon>Christiangramia</taxon>
    </lineage>
</organism>
<reference evidence="1 2" key="1">
    <citation type="submission" date="2019-07" db="EMBL/GenBank/DDBJ databases">
        <title>Gramella aestuarii sp. nov., isolated from a tidal flat, and emended description of Gramella echinicola.</title>
        <authorList>
            <person name="Liu L."/>
        </authorList>
    </citation>
    <scope>NUCLEOTIDE SEQUENCE [LARGE SCALE GENOMIC DNA]</scope>
    <source>
        <strain evidence="1 2">BS12</strain>
    </source>
</reference>
<dbReference type="RefSeq" id="WP_156278043.1">
    <property type="nucleotide sequence ID" value="NZ_VJVW01000016.1"/>
</dbReference>
<evidence type="ECO:0000313" key="2">
    <source>
        <dbReference type="Proteomes" id="UP000460416"/>
    </source>
</evidence>
<dbReference type="Proteomes" id="UP000460416">
    <property type="component" value="Unassembled WGS sequence"/>
</dbReference>
<gene>
    <name evidence="1" type="ORF">FLP08_15255</name>
</gene>
<feature type="non-terminal residue" evidence="1">
    <location>
        <position position="703"/>
    </location>
</feature>